<dbReference type="Pfam" id="PF18485">
    <property type="entry name" value="GST_N_5"/>
    <property type="match status" value="1"/>
</dbReference>
<dbReference type="InterPro" id="IPR041872">
    <property type="entry name" value="Anticodon_Met"/>
</dbReference>
<evidence type="ECO:0000256" key="7">
    <source>
        <dbReference type="ARBA" id="ARBA00022840"/>
    </source>
</evidence>
<dbReference type="InterPro" id="IPR033911">
    <property type="entry name" value="MetRS_core"/>
</dbReference>
<dbReference type="Gene3D" id="3.40.50.620">
    <property type="entry name" value="HUPs"/>
    <property type="match status" value="1"/>
</dbReference>
<keyword evidence="6 13" id="KW-0547">Nucleotide-binding</keyword>
<comment type="caution">
    <text evidence="17">The sequence shown here is derived from an EMBL/GenBank/DDBJ whole genome shotgun (WGS) entry which is preliminary data.</text>
</comment>
<evidence type="ECO:0000313" key="17">
    <source>
        <dbReference type="EMBL" id="KAJ4440286.1"/>
    </source>
</evidence>
<dbReference type="CDD" id="cd00939">
    <property type="entry name" value="MetRS_RNA"/>
    <property type="match status" value="2"/>
</dbReference>
<proteinExistence type="inferred from homology"/>
<evidence type="ECO:0000256" key="11">
    <source>
        <dbReference type="ARBA" id="ARBA00030904"/>
    </source>
</evidence>
<dbReference type="InterPro" id="IPR023458">
    <property type="entry name" value="Met-tRNA_ligase_1"/>
</dbReference>
<evidence type="ECO:0000259" key="15">
    <source>
        <dbReference type="PROSITE" id="PS50405"/>
    </source>
</evidence>
<keyword evidence="7 13" id="KW-0067">ATP-binding</keyword>
<dbReference type="Gene3D" id="1.20.1050.10">
    <property type="match status" value="1"/>
</dbReference>
<dbReference type="CDD" id="cd00814">
    <property type="entry name" value="MetRS_core"/>
    <property type="match status" value="1"/>
</dbReference>
<dbReference type="PROSITE" id="PS51185">
    <property type="entry name" value="WHEP_TRS_2"/>
    <property type="match status" value="2"/>
</dbReference>
<dbReference type="InterPro" id="IPR036282">
    <property type="entry name" value="Glutathione-S-Trfase_C_sf"/>
</dbReference>
<dbReference type="Pfam" id="PF00458">
    <property type="entry name" value="WHEP-TRS"/>
    <property type="match status" value="2"/>
</dbReference>
<dbReference type="PANTHER" id="PTHR45765:SF1">
    <property type="entry name" value="METHIONINE--TRNA LIGASE, CYTOPLASMIC"/>
    <property type="match status" value="1"/>
</dbReference>
<dbReference type="InterPro" id="IPR041598">
    <property type="entry name" value="MARS_N"/>
</dbReference>
<dbReference type="InterPro" id="IPR001412">
    <property type="entry name" value="aa-tRNA-synth_I_CS"/>
</dbReference>
<evidence type="ECO:0000256" key="5">
    <source>
        <dbReference type="ARBA" id="ARBA00022598"/>
    </source>
</evidence>
<comment type="catalytic activity">
    <reaction evidence="12">
        <text>tRNA(Met) + L-methionine + ATP = L-methionyl-tRNA(Met) + AMP + diphosphate</text>
        <dbReference type="Rhea" id="RHEA:13481"/>
        <dbReference type="Rhea" id="RHEA-COMP:9667"/>
        <dbReference type="Rhea" id="RHEA-COMP:9698"/>
        <dbReference type="ChEBI" id="CHEBI:30616"/>
        <dbReference type="ChEBI" id="CHEBI:33019"/>
        <dbReference type="ChEBI" id="CHEBI:57844"/>
        <dbReference type="ChEBI" id="CHEBI:78442"/>
        <dbReference type="ChEBI" id="CHEBI:78530"/>
        <dbReference type="ChEBI" id="CHEBI:456215"/>
        <dbReference type="EC" id="6.1.1.10"/>
    </reaction>
</comment>
<dbReference type="Proteomes" id="UP001148838">
    <property type="component" value="Unassembled WGS sequence"/>
</dbReference>
<dbReference type="InterPro" id="IPR010987">
    <property type="entry name" value="Glutathione-S-Trfase_C-like"/>
</dbReference>
<keyword evidence="10 13" id="KW-0030">Aminoacyl-tRNA synthetase</keyword>
<dbReference type="InterPro" id="IPR009080">
    <property type="entry name" value="tRNAsynth_Ia_anticodon-bd"/>
</dbReference>
<dbReference type="Pfam" id="PF21972">
    <property type="entry name" value="Arc1p_N_like"/>
    <property type="match status" value="1"/>
</dbReference>
<feature type="region of interest" description="Disordered" evidence="14">
    <location>
        <begin position="788"/>
        <end position="823"/>
    </location>
</feature>
<dbReference type="PANTHER" id="PTHR45765">
    <property type="entry name" value="METHIONINE--TRNA LIGASE"/>
    <property type="match status" value="1"/>
</dbReference>
<dbReference type="SUPFAM" id="SSF57770">
    <property type="entry name" value="Methionyl-tRNA synthetase (MetRS), Zn-domain"/>
    <property type="match status" value="1"/>
</dbReference>
<sequence length="969" mass="109018">MKIFTNENNPLSLKLLISANFAQKDVISELTNVEVTDVNLTDARFQSPRRLPVLELDSGDRLFSSNSASCFLFPPQQSSRVLVDQWLEWEATQLQPVLAFFLGATSKADVKLSTQLKDLLSFLNSALSGKTFLFGENVTVADVAIWSSLFPLATETKHQKEFLSEQTHVQRWFTHLFSQPQVKEAVEKLCPKAGMEAYRSLTNVTWYPINVINSLPETAPQPRLHSVTSIDGTTKEVPLSEAEITAAKEAWENGAAKRAKPKPRVTPVLPVPGERNVLITSALPYVNNIPHLGTIIGCVLSADVFARFSRLCNNNTLYICGTDEYGTATETKALEEGLSPQQICDKYFKIHDAVYQWFNISFDSFGRTTTTEQTEICQDIFLQLYENGFMSTESVEQLLCENCNRYLADRFVEGICPRCAYQDARGDQCDGCGHLVNAAELISPRCKVCQKTPVIRKSEQFFLELPKIEPLLRNWLEKVIDGWSNNARVITKAWLKDGLKPRCITRDLKWGIPVPLDRYRNKVFYVWFDAPIGYMSITKRYSEHWEKWWRPERTTTVSYYNFIGKDNVPFHSVMFPSTLLGANRNYTLVSYIMATEFLNYEDEKFSKSRGVGVFGNDAKETGIPSDVWRFYLLYVRPESQDSNFSWVDLASKNNSELLNNLGNFVNRALVFAEKNFGGQVPEMVPETQEWTLLALITRELKAYIAALESAKLRDGIRHILNISRHGNQYMQSQQPWVLLKGNDAERYIFTSLKKVTIGDFKPYLNCCYNVLQPSPLFSKIEPARVEQLKQQFSGRQKSRSPEVDTPPQPLPPKTVNSQPNVVPAQHQGDASVIAKLSAAVAQQAELVRKIKGSGAARSIWQPHVAVLLELKQQLASTQSIEAVSGNSNGLQLPNAAEVARLEAEITKQILHCVYSNCILQGDLVRQMKAGGAPKNEWQPQVNILLAMKSQLAAIQGSPAPSKGKSKGKK</sequence>
<dbReference type="SUPFAM" id="SSF47323">
    <property type="entry name" value="Anticodon-binding domain of a subclass of class I aminoacyl-tRNA synthetases"/>
    <property type="match status" value="1"/>
</dbReference>
<dbReference type="NCBIfam" id="TIGR00398">
    <property type="entry name" value="metG"/>
    <property type="match status" value="1"/>
</dbReference>
<organism evidence="17 18">
    <name type="scientific">Periplaneta americana</name>
    <name type="common">American cockroach</name>
    <name type="synonym">Blatta americana</name>
    <dbReference type="NCBI Taxonomy" id="6978"/>
    <lineage>
        <taxon>Eukaryota</taxon>
        <taxon>Metazoa</taxon>
        <taxon>Ecdysozoa</taxon>
        <taxon>Arthropoda</taxon>
        <taxon>Hexapoda</taxon>
        <taxon>Insecta</taxon>
        <taxon>Pterygota</taxon>
        <taxon>Neoptera</taxon>
        <taxon>Polyneoptera</taxon>
        <taxon>Dictyoptera</taxon>
        <taxon>Blattodea</taxon>
        <taxon>Blattoidea</taxon>
        <taxon>Blattidae</taxon>
        <taxon>Blattinae</taxon>
        <taxon>Periplaneta</taxon>
    </lineage>
</organism>
<dbReference type="Gene3D" id="3.40.30.10">
    <property type="entry name" value="Glutaredoxin"/>
    <property type="match status" value="1"/>
</dbReference>
<dbReference type="Pfam" id="PF09334">
    <property type="entry name" value="tRNA-synt_1g"/>
    <property type="match status" value="1"/>
</dbReference>
<dbReference type="Gene3D" id="1.10.730.10">
    <property type="entry name" value="Isoleucyl-tRNA Synthetase, Domain 1"/>
    <property type="match status" value="1"/>
</dbReference>
<dbReference type="SUPFAM" id="SSF52374">
    <property type="entry name" value="Nucleotidylyl transferase"/>
    <property type="match status" value="1"/>
</dbReference>
<feature type="domain" description="WHEP-TRS" evidence="16">
    <location>
        <begin position="832"/>
        <end position="888"/>
    </location>
</feature>
<evidence type="ECO:0000256" key="9">
    <source>
        <dbReference type="ARBA" id="ARBA00022917"/>
    </source>
</evidence>
<evidence type="ECO:0000256" key="3">
    <source>
        <dbReference type="ARBA" id="ARBA00012838"/>
    </source>
</evidence>
<feature type="domain" description="WHEP-TRS" evidence="16">
    <location>
        <begin position="909"/>
        <end position="965"/>
    </location>
</feature>
<evidence type="ECO:0000256" key="10">
    <source>
        <dbReference type="ARBA" id="ARBA00023146"/>
    </source>
</evidence>
<dbReference type="EC" id="6.1.1.10" evidence="3"/>
<evidence type="ECO:0000256" key="4">
    <source>
        <dbReference type="ARBA" id="ARBA00018335"/>
    </source>
</evidence>
<comment type="similarity">
    <text evidence="2 13">Belongs to the class-I aminoacyl-tRNA synthetase family.</text>
</comment>
<gene>
    <name evidence="17" type="ORF">ANN_08425</name>
</gene>
<dbReference type="PROSITE" id="PS00178">
    <property type="entry name" value="AA_TRNA_LIGASE_I"/>
    <property type="match status" value="1"/>
</dbReference>
<keyword evidence="18" id="KW-1185">Reference proteome</keyword>
<feature type="domain" description="GST C-terminal" evidence="15">
    <location>
        <begin position="76"/>
        <end position="201"/>
    </location>
</feature>
<dbReference type="InterPro" id="IPR014729">
    <property type="entry name" value="Rossmann-like_a/b/a_fold"/>
</dbReference>
<dbReference type="InterPro" id="IPR053836">
    <property type="entry name" value="Arc1-like_N"/>
</dbReference>
<dbReference type="PRINTS" id="PR01041">
    <property type="entry name" value="TRNASYNTHMET"/>
</dbReference>
<dbReference type="InterPro" id="IPR000738">
    <property type="entry name" value="WHEP-TRS_dom"/>
</dbReference>
<dbReference type="InterPro" id="IPR029038">
    <property type="entry name" value="MetRS_Zn"/>
</dbReference>
<reference evidence="17 18" key="1">
    <citation type="journal article" date="2022" name="Allergy">
        <title>Genome assembly and annotation of Periplaneta americana reveal a comprehensive cockroach allergen profile.</title>
        <authorList>
            <person name="Wang L."/>
            <person name="Xiong Q."/>
            <person name="Saelim N."/>
            <person name="Wang L."/>
            <person name="Nong W."/>
            <person name="Wan A.T."/>
            <person name="Shi M."/>
            <person name="Liu X."/>
            <person name="Cao Q."/>
            <person name="Hui J.H.L."/>
            <person name="Sookrung N."/>
            <person name="Leung T.F."/>
            <person name="Tungtrongchitr A."/>
            <person name="Tsui S.K.W."/>
        </authorList>
    </citation>
    <scope>NUCLEOTIDE SEQUENCE [LARGE SCALE GENOMIC DNA]</scope>
    <source>
        <strain evidence="17">PWHHKU_190912</strain>
    </source>
</reference>
<dbReference type="CDD" id="cd07957">
    <property type="entry name" value="Anticodon_Ia_Met"/>
    <property type="match status" value="1"/>
</dbReference>
<evidence type="ECO:0000256" key="14">
    <source>
        <dbReference type="SAM" id="MobiDB-lite"/>
    </source>
</evidence>
<evidence type="ECO:0000259" key="16">
    <source>
        <dbReference type="PROSITE" id="PS51185"/>
    </source>
</evidence>
<comment type="subcellular location">
    <subcellularLocation>
        <location evidence="1">Cytoplasm</location>
    </subcellularLocation>
</comment>
<dbReference type="SUPFAM" id="SSF47060">
    <property type="entry name" value="S15/NS1 RNA-binding domain"/>
    <property type="match status" value="2"/>
</dbReference>
<name>A0ABQ8T2J2_PERAM</name>
<dbReference type="SUPFAM" id="SSF47616">
    <property type="entry name" value="GST C-terminal domain-like"/>
    <property type="match status" value="1"/>
</dbReference>
<evidence type="ECO:0000256" key="1">
    <source>
        <dbReference type="ARBA" id="ARBA00004496"/>
    </source>
</evidence>
<keyword evidence="9 13" id="KW-0648">Protein biosynthesis</keyword>
<evidence type="ECO:0000313" key="18">
    <source>
        <dbReference type="Proteomes" id="UP001148838"/>
    </source>
</evidence>
<dbReference type="InterPro" id="IPR015413">
    <property type="entry name" value="Methionyl/Leucyl_tRNA_Synth"/>
</dbReference>
<dbReference type="InterPro" id="IPR014758">
    <property type="entry name" value="Met-tRNA_synth"/>
</dbReference>
<evidence type="ECO:0000256" key="12">
    <source>
        <dbReference type="ARBA" id="ARBA00047364"/>
    </source>
</evidence>
<dbReference type="Gene3D" id="1.10.287.10">
    <property type="entry name" value="S15/NS1, RNA-binding"/>
    <property type="match status" value="2"/>
</dbReference>
<keyword evidence="8" id="KW-0694">RNA-binding</keyword>
<accession>A0ABQ8T2J2</accession>
<dbReference type="EMBL" id="JAJSOF020000017">
    <property type="protein sequence ID" value="KAJ4440286.1"/>
    <property type="molecule type" value="Genomic_DNA"/>
</dbReference>
<evidence type="ECO:0000256" key="2">
    <source>
        <dbReference type="ARBA" id="ARBA00005594"/>
    </source>
</evidence>
<dbReference type="InterPro" id="IPR009068">
    <property type="entry name" value="uS15_NS1_RNA-bd_sf"/>
</dbReference>
<evidence type="ECO:0000256" key="13">
    <source>
        <dbReference type="RuleBase" id="RU363039"/>
    </source>
</evidence>
<protein>
    <recommendedName>
        <fullName evidence="4">Methionine--tRNA ligase, cytoplasmic</fullName>
        <ecNumber evidence="3">6.1.1.10</ecNumber>
    </recommendedName>
    <alternativeName>
        <fullName evidence="11">Methionyl-tRNA synthetase</fullName>
    </alternativeName>
</protein>
<evidence type="ECO:0000256" key="6">
    <source>
        <dbReference type="ARBA" id="ARBA00022741"/>
    </source>
</evidence>
<dbReference type="PROSITE" id="PS50405">
    <property type="entry name" value="GST_CTER"/>
    <property type="match status" value="1"/>
</dbReference>
<dbReference type="Pfam" id="PF19303">
    <property type="entry name" value="Anticodon_3"/>
    <property type="match status" value="1"/>
</dbReference>
<evidence type="ECO:0000256" key="8">
    <source>
        <dbReference type="ARBA" id="ARBA00022884"/>
    </source>
</evidence>
<dbReference type="SMART" id="SM00991">
    <property type="entry name" value="WHEP-TRS"/>
    <property type="match status" value="2"/>
</dbReference>
<dbReference type="Gene3D" id="2.20.28.20">
    <property type="entry name" value="Methionyl-tRNA synthetase, Zn-domain"/>
    <property type="match status" value="1"/>
</dbReference>
<keyword evidence="5 13" id="KW-0436">Ligase</keyword>